<dbReference type="Proteomes" id="UP000274212">
    <property type="component" value="Unassembled WGS sequence"/>
</dbReference>
<dbReference type="EMBL" id="RBTT01000416">
    <property type="protein sequence ID" value="RMU02066.1"/>
    <property type="molecule type" value="Genomic_DNA"/>
</dbReference>
<reference evidence="2 3" key="1">
    <citation type="submission" date="2018-08" db="EMBL/GenBank/DDBJ databases">
        <title>Recombination of ecologically and evolutionarily significant loci maintains genetic cohesion in the Pseudomonas syringae species complex.</title>
        <authorList>
            <person name="Dillon M."/>
            <person name="Thakur S."/>
            <person name="Almeida R.N.D."/>
            <person name="Weir B.S."/>
            <person name="Guttman D.S."/>
        </authorList>
    </citation>
    <scope>NUCLEOTIDE SEQUENCE [LARGE SCALE GENOMIC DNA]</scope>
    <source>
        <strain evidence="2 3">ICMP 9829</strain>
    </source>
</reference>
<evidence type="ECO:0000313" key="3">
    <source>
        <dbReference type="Proteomes" id="UP000274212"/>
    </source>
</evidence>
<gene>
    <name evidence="2" type="ORF">ALP36_101751</name>
</gene>
<evidence type="ECO:0000313" key="2">
    <source>
        <dbReference type="EMBL" id="RMU02066.1"/>
    </source>
</evidence>
<sequence>MRNSQFSTDLGVHTFRSNPKLLMIASPDFLGWHSGIIFPVANLHHGLHREALVPVMDNTESNTVHDASPAALGFYYQSQFALLTLLSQTADDAAVAIERLDDVELKANGQKLLFQLKHSVQGNPPPVTLASVALWKTIRVWIDALPLVSLAETTFHLVSVGKVPDNSPLLALCDTHADREELLKSMVEEASRVIDDRASAKSAGDKPPHGPRAAGCEAFLALDASVRLSLLRRVHIVQDSVTIGKIPDEVSQRLHILPKEQRLKAAERLLGWWDQQVVYTLCGKRERVIQRSEMEHCISSIIAQLEEEKLVAEFDLVSHPEDYEADGMLYRQIALVGGKGSDVSRAVREQWRAKEQRSKWIIDNPQMRSKIAGYDAKLTEHWSDRHVQMAEDCEDLDADQVRAKGLELLRWTHAFAPNQVEPIAPSWQGHYYVRGTFQVLAIDLQVGWHADYRKLLKCQRQL</sequence>
<dbReference type="InterPro" id="IPR046913">
    <property type="entry name" value="ABC-3C_CTD7"/>
</dbReference>
<feature type="domain" description="ABC-three component systems C-terminal" evidence="1">
    <location>
        <begin position="331"/>
        <end position="456"/>
    </location>
</feature>
<dbReference type="Pfam" id="PF20283">
    <property type="entry name" value="CTD7"/>
    <property type="match status" value="1"/>
</dbReference>
<dbReference type="RefSeq" id="WP_259643786.1">
    <property type="nucleotide sequence ID" value="NZ_RBTT01000416.1"/>
</dbReference>
<protein>
    <recommendedName>
        <fullName evidence="1">ABC-three component systems C-terminal domain-containing protein</fullName>
    </recommendedName>
</protein>
<proteinExistence type="predicted"/>
<evidence type="ECO:0000259" key="1">
    <source>
        <dbReference type="Pfam" id="PF20283"/>
    </source>
</evidence>
<name>A0A3M5QZ94_9PSED</name>
<feature type="non-terminal residue" evidence="2">
    <location>
        <position position="462"/>
    </location>
</feature>
<accession>A0A3M5QZ94</accession>
<organism evidence="2 3">
    <name type="scientific">Pseudomonas syringae pv. coriandricola</name>
    <dbReference type="NCBI Taxonomy" id="264453"/>
    <lineage>
        <taxon>Bacteria</taxon>
        <taxon>Pseudomonadati</taxon>
        <taxon>Pseudomonadota</taxon>
        <taxon>Gammaproteobacteria</taxon>
        <taxon>Pseudomonadales</taxon>
        <taxon>Pseudomonadaceae</taxon>
        <taxon>Pseudomonas</taxon>
    </lineage>
</organism>
<dbReference type="AlphaFoldDB" id="A0A3M5QZ94"/>
<comment type="caution">
    <text evidence="2">The sequence shown here is derived from an EMBL/GenBank/DDBJ whole genome shotgun (WGS) entry which is preliminary data.</text>
</comment>